<dbReference type="OrthoDB" id="2367685at2759"/>
<dbReference type="Proteomes" id="UP000019804">
    <property type="component" value="Unassembled WGS sequence"/>
</dbReference>
<evidence type="ECO:0000313" key="3">
    <source>
        <dbReference type="EMBL" id="EYE95817.1"/>
    </source>
</evidence>
<proteinExistence type="predicted"/>
<dbReference type="CDD" id="cd00201">
    <property type="entry name" value="WW"/>
    <property type="match status" value="1"/>
</dbReference>
<feature type="domain" description="WW" evidence="2">
    <location>
        <begin position="49"/>
        <end position="83"/>
    </location>
</feature>
<dbReference type="Gene3D" id="2.20.70.10">
    <property type="match status" value="1"/>
</dbReference>
<name>A0A017SFS2_ASPRC</name>
<sequence>MGLMDKIMDKVMEKAQGGGGQSSESYGGGGGGYSGGGDSGYSSGPPPPGDLPYPWVARYDPNSGRQYYVNEQTGETSWEHPGSGGGGGYGGGEYGGGYGGGEYGGGYGGGSGGYGESSGYPPQEQEQKKDHSMLYGVGGAALGLAGGALAMHEGEKIHDGWEDKKDDIEEGVHDFPENAAHWTGEKVGEAEEIPDNIEEGWDRFGNKVEDGWDNTVENVEDAPENIAEWTGEKVGAVESFGDDIGDAYDEGEAEGRDGDDWSFLSTARLNLTPVFLSANPLNIRVSRAIADHEAYRPGTTEIIWDDARLAKSADRPEPHQAEYYYPKYEDSSNLDEGKGYLKCFAKACRENIEELIPRKGQDVDRFDNLARTERVAMQPSLKLCWQFHQNLVQWQEDVLFMGTDVDVLVYGQKRSPALRRMIIPPAAHGSTFAPLYDSPMIRALPKGFNYPITRGWPTAPDGEVRLEIEAWEDCDEAEKNKWRGFRIITRVPAQYEKEHQISELVVDIKNLDTGLHCRIFDWPCKDLLVQREDYKGWPSFRNGYLHRALGQARPDLRHTKLRVNVEPHLDLEATVEGSAGWMSHLISLQTIFPVEKWSQLQNLDI</sequence>
<dbReference type="PROSITE" id="PS01159">
    <property type="entry name" value="WW_DOMAIN_1"/>
    <property type="match status" value="1"/>
</dbReference>
<dbReference type="HOGENOM" id="CLU_451248_0_0_1"/>
<keyword evidence="4" id="KW-1185">Reference proteome</keyword>
<dbReference type="InterPro" id="IPR036020">
    <property type="entry name" value="WW_dom_sf"/>
</dbReference>
<organism evidence="3 4">
    <name type="scientific">Aspergillus ruber (strain CBS 135680)</name>
    <dbReference type="NCBI Taxonomy" id="1388766"/>
    <lineage>
        <taxon>Eukaryota</taxon>
        <taxon>Fungi</taxon>
        <taxon>Dikarya</taxon>
        <taxon>Ascomycota</taxon>
        <taxon>Pezizomycotina</taxon>
        <taxon>Eurotiomycetes</taxon>
        <taxon>Eurotiomycetidae</taxon>
        <taxon>Eurotiales</taxon>
        <taxon>Aspergillaceae</taxon>
        <taxon>Aspergillus</taxon>
        <taxon>Aspergillus subgen. Aspergillus</taxon>
    </lineage>
</organism>
<dbReference type="Gene3D" id="1.20.120.20">
    <property type="entry name" value="Apolipoprotein"/>
    <property type="match status" value="1"/>
</dbReference>
<feature type="compositionally biased region" description="Polar residues" evidence="1">
    <location>
        <begin position="63"/>
        <end position="76"/>
    </location>
</feature>
<dbReference type="InterPro" id="IPR001202">
    <property type="entry name" value="WW_dom"/>
</dbReference>
<dbReference type="AlphaFoldDB" id="A0A017SFS2"/>
<evidence type="ECO:0000313" key="4">
    <source>
        <dbReference type="Proteomes" id="UP000019804"/>
    </source>
</evidence>
<reference evidence="4" key="1">
    <citation type="journal article" date="2014" name="Nat. Commun.">
        <title>Genomic adaptations of the halophilic Dead Sea filamentous fungus Eurotium rubrum.</title>
        <authorList>
            <person name="Kis-Papo T."/>
            <person name="Weig A.R."/>
            <person name="Riley R."/>
            <person name="Persoh D."/>
            <person name="Salamov A."/>
            <person name="Sun H."/>
            <person name="Lipzen A."/>
            <person name="Wasser S.P."/>
            <person name="Rambold G."/>
            <person name="Grigoriev I.V."/>
            <person name="Nevo E."/>
        </authorList>
    </citation>
    <scope>NUCLEOTIDE SEQUENCE [LARGE SCALE GENOMIC DNA]</scope>
    <source>
        <strain evidence="4">CBS 135680</strain>
    </source>
</reference>
<feature type="compositionally biased region" description="Gly residues" evidence="1">
    <location>
        <begin position="16"/>
        <end position="39"/>
    </location>
</feature>
<evidence type="ECO:0000259" key="2">
    <source>
        <dbReference type="PROSITE" id="PS50020"/>
    </source>
</evidence>
<gene>
    <name evidence="3" type="ORF">EURHEDRAFT_376875</name>
</gene>
<feature type="compositionally biased region" description="Basic and acidic residues" evidence="1">
    <location>
        <begin position="1"/>
        <end position="13"/>
    </location>
</feature>
<dbReference type="STRING" id="1388766.A0A017SFS2"/>
<dbReference type="Pfam" id="PF00397">
    <property type="entry name" value="WW"/>
    <property type="match status" value="1"/>
</dbReference>
<feature type="compositionally biased region" description="Gly residues" evidence="1">
    <location>
        <begin position="82"/>
        <end position="94"/>
    </location>
</feature>
<dbReference type="RefSeq" id="XP_040639505.1">
    <property type="nucleotide sequence ID" value="XM_040778899.1"/>
</dbReference>
<dbReference type="GeneID" id="63694023"/>
<accession>A0A017SFS2</accession>
<dbReference type="PROSITE" id="PS50020">
    <property type="entry name" value="WW_DOMAIN_2"/>
    <property type="match status" value="1"/>
</dbReference>
<dbReference type="SUPFAM" id="SSF51045">
    <property type="entry name" value="WW domain"/>
    <property type="match status" value="1"/>
</dbReference>
<feature type="region of interest" description="Disordered" evidence="1">
    <location>
        <begin position="1"/>
        <end position="94"/>
    </location>
</feature>
<evidence type="ECO:0000256" key="1">
    <source>
        <dbReference type="SAM" id="MobiDB-lite"/>
    </source>
</evidence>
<protein>
    <recommendedName>
        <fullName evidence="2">WW domain-containing protein</fullName>
    </recommendedName>
</protein>
<dbReference type="EMBL" id="KK088420">
    <property type="protein sequence ID" value="EYE95817.1"/>
    <property type="molecule type" value="Genomic_DNA"/>
</dbReference>
<dbReference type="SMART" id="SM00456">
    <property type="entry name" value="WW"/>
    <property type="match status" value="1"/>
</dbReference>